<dbReference type="SUPFAM" id="SSF54919">
    <property type="entry name" value="Nucleoside diphosphate kinase, NDK"/>
    <property type="match status" value="1"/>
</dbReference>
<dbReference type="GO" id="GO:0016301">
    <property type="term" value="F:kinase activity"/>
    <property type="evidence" value="ECO:0007669"/>
    <property type="project" value="UniProtKB-KW"/>
</dbReference>
<comment type="subcellular location">
    <subcellularLocation>
        <location evidence="1">Cytoplasm</location>
        <location evidence="1">Cytoskeleton</location>
        <location evidence="1">Cilium axoneme</location>
    </subcellularLocation>
</comment>
<dbReference type="Pfam" id="PF00334">
    <property type="entry name" value="NDK"/>
    <property type="match status" value="1"/>
</dbReference>
<evidence type="ECO:0000256" key="2">
    <source>
        <dbReference type="ARBA" id="ARBA00022490"/>
    </source>
</evidence>
<keyword evidence="7" id="KW-0418">Kinase</keyword>
<organism evidence="7 8">
    <name type="scientific">Orchesella cincta</name>
    <name type="common">Springtail</name>
    <name type="synonym">Podura cincta</name>
    <dbReference type="NCBI Taxonomy" id="48709"/>
    <lineage>
        <taxon>Eukaryota</taxon>
        <taxon>Metazoa</taxon>
        <taxon>Ecdysozoa</taxon>
        <taxon>Arthropoda</taxon>
        <taxon>Hexapoda</taxon>
        <taxon>Collembola</taxon>
        <taxon>Entomobryomorpha</taxon>
        <taxon>Entomobryoidea</taxon>
        <taxon>Orchesellidae</taxon>
        <taxon>Orchesellinae</taxon>
        <taxon>Orchesella</taxon>
    </lineage>
</organism>
<proteinExistence type="inferred from homology"/>
<evidence type="ECO:0000256" key="4">
    <source>
        <dbReference type="ARBA" id="ARBA00023273"/>
    </source>
</evidence>
<keyword evidence="2" id="KW-0963">Cytoplasm</keyword>
<dbReference type="PANTHER" id="PTHR43109:SF2">
    <property type="entry name" value="NUCLEOSIDE DIPHOSPHATE KINASE 7"/>
    <property type="match status" value="1"/>
</dbReference>
<comment type="caution">
    <text evidence="5">Lacks conserved residue(s) required for the propagation of feature annotation.</text>
</comment>
<comment type="caution">
    <text evidence="7">The sequence shown here is derived from an EMBL/GenBank/DDBJ whole genome shotgun (WGS) entry which is preliminary data.</text>
</comment>
<evidence type="ECO:0000256" key="5">
    <source>
        <dbReference type="PROSITE-ProRule" id="PRU00706"/>
    </source>
</evidence>
<dbReference type="OrthoDB" id="270127at2759"/>
<evidence type="ECO:0000313" key="7">
    <source>
        <dbReference type="EMBL" id="ODM87242.1"/>
    </source>
</evidence>
<dbReference type="AlphaFoldDB" id="A0A1D2M2S9"/>
<feature type="domain" description="DM10" evidence="6">
    <location>
        <begin position="57"/>
        <end position="150"/>
    </location>
</feature>
<sequence length="310" mass="35159">MADTQCPCYGNTNDWKCSLTKPPGVPPPYVPAGTRPGWINTKGLVQKVIVECRNSAMHSVIKFQISSSFVMEWYDRGADFKKYTLTYYGIDKSCEITDLVNHRRFLRRLKVDTVTLENLIVGNVINIYGREMTVTEYADSCTKQFLEPKQERTFLLVRPHAVQCLGQIYEILARNFRILRCRMAWFTEEAAKAFYQQYSAESFFKTHSPCNICSCGRICTCCENAIQRLMELAGDIDPGKAKLKNAMSLRAVYGQNIVFGGVDISESPECVVRDTAFFFTDCRLMLPRMAPVAMIGKCSSLGIIKLMLCE</sequence>
<comment type="similarity">
    <text evidence="5">Belongs to the NDK family.</text>
</comment>
<gene>
    <name evidence="7" type="ORF">Ocin01_19442</name>
</gene>
<protein>
    <submittedName>
        <fullName evidence="7">Nucleoside diphosphate kinase 7</fullName>
    </submittedName>
</protein>
<dbReference type="Gene3D" id="2.30.29.170">
    <property type="match status" value="1"/>
</dbReference>
<keyword evidence="3" id="KW-0206">Cytoskeleton</keyword>
<name>A0A1D2M2S9_ORCCI</name>
<dbReference type="SMART" id="SM00562">
    <property type="entry name" value="NDK"/>
    <property type="match status" value="1"/>
</dbReference>
<dbReference type="Proteomes" id="UP000094527">
    <property type="component" value="Unassembled WGS sequence"/>
</dbReference>
<dbReference type="Gene3D" id="3.30.70.141">
    <property type="entry name" value="Nucleoside diphosphate kinase-like domain"/>
    <property type="match status" value="1"/>
</dbReference>
<dbReference type="PROSITE" id="PS51336">
    <property type="entry name" value="DM10"/>
    <property type="match status" value="1"/>
</dbReference>
<evidence type="ECO:0000256" key="3">
    <source>
        <dbReference type="ARBA" id="ARBA00023212"/>
    </source>
</evidence>
<evidence type="ECO:0000313" key="8">
    <source>
        <dbReference type="Proteomes" id="UP000094527"/>
    </source>
</evidence>
<reference evidence="7 8" key="1">
    <citation type="journal article" date="2016" name="Genome Biol. Evol.">
        <title>Gene Family Evolution Reflects Adaptation to Soil Environmental Stressors in the Genome of the Collembolan Orchesella cincta.</title>
        <authorList>
            <person name="Faddeeva-Vakhrusheva A."/>
            <person name="Derks M.F."/>
            <person name="Anvar S.Y."/>
            <person name="Agamennone V."/>
            <person name="Suring W."/>
            <person name="Smit S."/>
            <person name="van Straalen N.M."/>
            <person name="Roelofs D."/>
        </authorList>
    </citation>
    <scope>NUCLEOTIDE SEQUENCE [LARGE SCALE GENOMIC DNA]</scope>
    <source>
        <tissue evidence="7">Mixed pool</tissue>
    </source>
</reference>
<dbReference type="STRING" id="48709.A0A1D2M2S9"/>
<dbReference type="GO" id="GO:0005879">
    <property type="term" value="C:axonemal microtubule"/>
    <property type="evidence" value="ECO:0007669"/>
    <property type="project" value="TreeGrafter"/>
</dbReference>
<dbReference type="PROSITE" id="PS51374">
    <property type="entry name" value="NDPK_LIKE"/>
    <property type="match status" value="1"/>
</dbReference>
<dbReference type="SMART" id="SM00676">
    <property type="entry name" value="DM10"/>
    <property type="match status" value="1"/>
</dbReference>
<dbReference type="InterPro" id="IPR006602">
    <property type="entry name" value="DM10_dom"/>
</dbReference>
<evidence type="ECO:0000259" key="6">
    <source>
        <dbReference type="PROSITE" id="PS51336"/>
    </source>
</evidence>
<dbReference type="PANTHER" id="PTHR43109">
    <property type="entry name" value="NUCLEOSIDE DIPHOSPHATE KINASE 7"/>
    <property type="match status" value="1"/>
</dbReference>
<keyword evidence="7" id="KW-0808">Transferase</keyword>
<dbReference type="InterPro" id="IPR034907">
    <property type="entry name" value="NDK-like_dom"/>
</dbReference>
<keyword evidence="4" id="KW-0966">Cell projection</keyword>
<keyword evidence="8" id="KW-1185">Reference proteome</keyword>
<dbReference type="InterPro" id="IPR036850">
    <property type="entry name" value="NDK-like_dom_sf"/>
</dbReference>
<dbReference type="EMBL" id="LJIJ01005811">
    <property type="protein sequence ID" value="ODM87242.1"/>
    <property type="molecule type" value="Genomic_DNA"/>
</dbReference>
<evidence type="ECO:0000256" key="1">
    <source>
        <dbReference type="ARBA" id="ARBA00004430"/>
    </source>
</evidence>
<accession>A0A1D2M2S9</accession>